<evidence type="ECO:0000313" key="2">
    <source>
        <dbReference type="Proteomes" id="UP000003394"/>
    </source>
</evidence>
<sequence length="59" mass="7001">VVLYQLSYSRIWSVALNNEVHFTDFNLAVKQKNDFFCQPPKKNSFCLFKCHSKQNDVYP</sequence>
<protein>
    <submittedName>
        <fullName evidence="1">Uncharacterized protein</fullName>
    </submittedName>
</protein>
<accession>A0ABM9YSS1</accession>
<feature type="non-terminal residue" evidence="1">
    <location>
        <position position="1"/>
    </location>
</feature>
<proteinExistence type="predicted"/>
<dbReference type="EMBL" id="ACFT01000044">
    <property type="protein sequence ID" value="EEV24345.1"/>
    <property type="molecule type" value="Genomic_DNA"/>
</dbReference>
<evidence type="ECO:0000313" key="1">
    <source>
        <dbReference type="EMBL" id="EEV24345.1"/>
    </source>
</evidence>
<gene>
    <name evidence="1" type="ORF">AM202_05294</name>
</gene>
<comment type="caution">
    <text evidence="1">The sequence shown here is derived from an EMBL/GenBank/DDBJ whole genome shotgun (WGS) entry which is preliminary data.</text>
</comment>
<organism evidence="1 2">
    <name type="scientific">Actinobacillus minor 202</name>
    <dbReference type="NCBI Taxonomy" id="591023"/>
    <lineage>
        <taxon>Bacteria</taxon>
        <taxon>Pseudomonadati</taxon>
        <taxon>Pseudomonadota</taxon>
        <taxon>Gammaproteobacteria</taxon>
        <taxon>Pasteurellales</taxon>
        <taxon>Pasteurellaceae</taxon>
        <taxon>Actinobacillus</taxon>
    </lineage>
</organism>
<keyword evidence="2" id="KW-1185">Reference proteome</keyword>
<name>A0ABM9YSS1_9PAST</name>
<dbReference type="Proteomes" id="UP000003394">
    <property type="component" value="Unassembled WGS sequence"/>
</dbReference>
<reference evidence="1 2" key="1">
    <citation type="journal article" date="2010" name="Vet. Microbiol.">
        <title>Production of haemolysins by strains of the Actinobacillus minor/porcitonsillarum complex.</title>
        <authorList>
            <person name="Arya G."/>
            <person name="Niven D.F."/>
        </authorList>
    </citation>
    <scope>NUCLEOTIDE SEQUENCE [LARGE SCALE GENOMIC DNA]</scope>
    <source>
        <strain evidence="2">strain 202</strain>
    </source>
</reference>